<comment type="caution">
    <text evidence="3">The sequence shown here is derived from an EMBL/GenBank/DDBJ whole genome shotgun (WGS) entry which is preliminary data.</text>
</comment>
<name>A0AAJ1IEY8_9SPIO</name>
<dbReference type="PROSITE" id="PS51733">
    <property type="entry name" value="BPL_LPL_CATALYTIC"/>
    <property type="match status" value="1"/>
</dbReference>
<evidence type="ECO:0000256" key="1">
    <source>
        <dbReference type="ARBA" id="ARBA00022598"/>
    </source>
</evidence>
<evidence type="ECO:0000313" key="4">
    <source>
        <dbReference type="Proteomes" id="UP001221217"/>
    </source>
</evidence>
<gene>
    <name evidence="3" type="ORF">PQJ61_15170</name>
</gene>
<dbReference type="InterPro" id="IPR004408">
    <property type="entry name" value="Biotin_CoA_COase_ligase"/>
</dbReference>
<dbReference type="InterPro" id="IPR004143">
    <property type="entry name" value="BPL_LPL_catalytic"/>
</dbReference>
<dbReference type="InterPro" id="IPR045864">
    <property type="entry name" value="aa-tRNA-synth_II/BPL/LPL"/>
</dbReference>
<dbReference type="Pfam" id="PF03099">
    <property type="entry name" value="BPL_LplA_LipB"/>
    <property type="match status" value="1"/>
</dbReference>
<dbReference type="GO" id="GO:0004077">
    <property type="term" value="F:biotin--[biotin carboxyl-carrier protein] ligase activity"/>
    <property type="evidence" value="ECO:0007669"/>
    <property type="project" value="InterPro"/>
</dbReference>
<dbReference type="SUPFAM" id="SSF55681">
    <property type="entry name" value="Class II aaRS and biotin synthetases"/>
    <property type="match status" value="1"/>
</dbReference>
<dbReference type="EMBL" id="JAQQAL010000040">
    <property type="protein sequence ID" value="MDC7228103.1"/>
    <property type="molecule type" value="Genomic_DNA"/>
</dbReference>
<dbReference type="PANTHER" id="PTHR12835:SF5">
    <property type="entry name" value="BIOTIN--PROTEIN LIGASE"/>
    <property type="match status" value="1"/>
</dbReference>
<dbReference type="CDD" id="cd16442">
    <property type="entry name" value="BPL"/>
    <property type="match status" value="1"/>
</dbReference>
<dbReference type="AlphaFoldDB" id="A0AAJ1IEY8"/>
<evidence type="ECO:0000313" key="3">
    <source>
        <dbReference type="EMBL" id="MDC7228103.1"/>
    </source>
</evidence>
<keyword evidence="1 3" id="KW-0436">Ligase</keyword>
<proteinExistence type="predicted"/>
<reference evidence="3 4" key="1">
    <citation type="submission" date="2022-12" db="EMBL/GenBank/DDBJ databases">
        <title>Metagenome assembled genome from gulf of manar.</title>
        <authorList>
            <person name="Kohli P."/>
            <person name="Pk S."/>
            <person name="Venkata Ramana C."/>
            <person name="Sasikala C."/>
        </authorList>
    </citation>
    <scope>NUCLEOTIDE SEQUENCE [LARGE SCALE GENOMIC DNA]</scope>
    <source>
        <strain evidence="3">JB008</strain>
    </source>
</reference>
<dbReference type="Gene3D" id="3.30.930.10">
    <property type="entry name" value="Bira Bifunctional Protein, Domain 2"/>
    <property type="match status" value="1"/>
</dbReference>
<sequence>MNNELQVISMDNPLNPNAPIIYLKETDSTMLEARRRTESEPGLASGTVIQAEYQSAGRGRMKNRRWEASPGDSLLFTVIFTKPDLSRCMSGRPFTLLPLLCGLAVAGAVTAYAGAVEACASGGTVSAADIRIKWPNDVLAGGRKLCGILCEASGDYVYAGIGINLNQTEFAPELRRPACSVRMLTERGEGFSADLSAGSLFELVLEHLAGALSNDGWKKAVRNRLYKIGEVVQFREGLPEDASGGAGGLIQGVLSGIDEHGALILRTPDGTAGFTNGELLV</sequence>
<organism evidence="3 4">
    <name type="scientific">Candidatus Thalassospirochaeta sargassi</name>
    <dbReference type="NCBI Taxonomy" id="3119039"/>
    <lineage>
        <taxon>Bacteria</taxon>
        <taxon>Pseudomonadati</taxon>
        <taxon>Spirochaetota</taxon>
        <taxon>Spirochaetia</taxon>
        <taxon>Spirochaetales</taxon>
        <taxon>Spirochaetaceae</taxon>
        <taxon>Candidatus Thalassospirochaeta</taxon>
    </lineage>
</organism>
<evidence type="ECO:0000259" key="2">
    <source>
        <dbReference type="PROSITE" id="PS51733"/>
    </source>
</evidence>
<dbReference type="Proteomes" id="UP001221217">
    <property type="component" value="Unassembled WGS sequence"/>
</dbReference>
<dbReference type="GO" id="GO:0005737">
    <property type="term" value="C:cytoplasm"/>
    <property type="evidence" value="ECO:0007669"/>
    <property type="project" value="TreeGrafter"/>
</dbReference>
<feature type="domain" description="BPL/LPL catalytic" evidence="2">
    <location>
        <begin position="15"/>
        <end position="216"/>
    </location>
</feature>
<dbReference type="PANTHER" id="PTHR12835">
    <property type="entry name" value="BIOTIN PROTEIN LIGASE"/>
    <property type="match status" value="1"/>
</dbReference>
<protein>
    <submittedName>
        <fullName evidence="3">Biotin--[acetyl-CoA-carboxylase] ligase</fullName>
    </submittedName>
</protein>
<accession>A0AAJ1IEY8</accession>